<evidence type="ECO:0000313" key="3">
    <source>
        <dbReference type="EMBL" id="CAF1680231.1"/>
    </source>
</evidence>
<protein>
    <submittedName>
        <fullName evidence="3">Uncharacterized protein</fullName>
    </submittedName>
</protein>
<dbReference type="Proteomes" id="UP000663854">
    <property type="component" value="Unassembled WGS sequence"/>
</dbReference>
<comment type="caution">
    <text evidence="3">The sequence shown here is derived from an EMBL/GenBank/DDBJ whole genome shotgun (WGS) entry which is preliminary data.</text>
</comment>
<keyword evidence="4" id="KW-1185">Reference proteome</keyword>
<keyword evidence="1" id="KW-0812">Transmembrane</keyword>
<keyword evidence="1" id="KW-1133">Transmembrane helix</keyword>
<dbReference type="Proteomes" id="UP000663870">
    <property type="component" value="Unassembled WGS sequence"/>
</dbReference>
<gene>
    <name evidence="3" type="ORF">JXQ802_LOCUS59044</name>
    <name evidence="2" type="ORF">PYM288_LOCUS42391</name>
</gene>
<feature type="transmembrane region" description="Helical" evidence="1">
    <location>
        <begin position="33"/>
        <end position="58"/>
    </location>
</feature>
<name>A0A816H1Q2_9BILA</name>
<dbReference type="EMBL" id="CAJNOH010016035">
    <property type="protein sequence ID" value="CAF1568367.1"/>
    <property type="molecule type" value="Genomic_DNA"/>
</dbReference>
<organism evidence="3 4">
    <name type="scientific">Rotaria sordida</name>
    <dbReference type="NCBI Taxonomy" id="392033"/>
    <lineage>
        <taxon>Eukaryota</taxon>
        <taxon>Metazoa</taxon>
        <taxon>Spiralia</taxon>
        <taxon>Gnathifera</taxon>
        <taxon>Rotifera</taxon>
        <taxon>Eurotatoria</taxon>
        <taxon>Bdelloidea</taxon>
        <taxon>Philodinida</taxon>
        <taxon>Philodinidae</taxon>
        <taxon>Rotaria</taxon>
    </lineage>
</organism>
<accession>A0A816H1Q2</accession>
<evidence type="ECO:0000313" key="2">
    <source>
        <dbReference type="EMBL" id="CAF1568367.1"/>
    </source>
</evidence>
<reference evidence="3" key="1">
    <citation type="submission" date="2021-02" db="EMBL/GenBank/DDBJ databases">
        <authorList>
            <person name="Nowell W R."/>
        </authorList>
    </citation>
    <scope>NUCLEOTIDE SEQUENCE</scope>
</reference>
<evidence type="ECO:0000256" key="1">
    <source>
        <dbReference type="SAM" id="Phobius"/>
    </source>
</evidence>
<evidence type="ECO:0000313" key="4">
    <source>
        <dbReference type="Proteomes" id="UP000663870"/>
    </source>
</evidence>
<keyword evidence="1" id="KW-0472">Membrane</keyword>
<dbReference type="EMBL" id="CAJNOL010017979">
    <property type="protein sequence ID" value="CAF1680231.1"/>
    <property type="molecule type" value="Genomic_DNA"/>
</dbReference>
<sequence length="90" mass="10910">MSYLSDNTYYELCEIKEISPLYQLFTEYKNQELMLTITVFILLMYMEEFLFVFQYILIRMGYARPFVIQTTIFELNDQISMDSDSKTTDY</sequence>
<proteinExistence type="predicted"/>
<dbReference type="AlphaFoldDB" id="A0A816H1Q2"/>